<dbReference type="Pfam" id="PF00381">
    <property type="entry name" value="PTS-HPr"/>
    <property type="match status" value="1"/>
</dbReference>
<evidence type="ECO:0000259" key="5">
    <source>
        <dbReference type="PROSITE" id="PS51350"/>
    </source>
</evidence>
<accession>S6AAP4</accession>
<sequence length="89" mass="9654">MLQQDIAIVNKLGLHARASAKLTQMAGQFKSEIWITRNERRVNAKSIMGVMMLAANKGSTIHLEIDGADEDAAMQALAALIADRFGEGE</sequence>
<evidence type="ECO:0000256" key="4">
    <source>
        <dbReference type="ARBA" id="ARBA00022683"/>
    </source>
</evidence>
<protein>
    <submittedName>
        <fullName evidence="6">PTS family porter, phosphocarrier protein HPR</fullName>
    </submittedName>
</protein>
<evidence type="ECO:0000256" key="1">
    <source>
        <dbReference type="ARBA" id="ARBA00004496"/>
    </source>
</evidence>
<dbReference type="GO" id="GO:0005737">
    <property type="term" value="C:cytoplasm"/>
    <property type="evidence" value="ECO:0007669"/>
    <property type="project" value="UniProtKB-SubCell"/>
</dbReference>
<dbReference type="EMBL" id="AP013066">
    <property type="protein sequence ID" value="BAN33933.1"/>
    <property type="molecule type" value="Genomic_DNA"/>
</dbReference>
<comment type="similarity">
    <text evidence="2">Belongs to the HPr family.</text>
</comment>
<dbReference type="Gene3D" id="3.30.1340.10">
    <property type="entry name" value="HPr-like"/>
    <property type="match status" value="1"/>
</dbReference>
<dbReference type="OrthoDB" id="9798965at2"/>
<dbReference type="HOGENOM" id="CLU_136230_1_1_4"/>
<dbReference type="KEGG" id="sdr:SCD_n00084"/>
<dbReference type="InterPro" id="IPR035895">
    <property type="entry name" value="HPr-like_sf"/>
</dbReference>
<dbReference type="AlphaFoldDB" id="S6AAP4"/>
<dbReference type="PROSITE" id="PS00369">
    <property type="entry name" value="PTS_HPR_HIS"/>
    <property type="match status" value="1"/>
</dbReference>
<evidence type="ECO:0000256" key="2">
    <source>
        <dbReference type="ARBA" id="ARBA00010736"/>
    </source>
</evidence>
<comment type="subcellular location">
    <subcellularLocation>
        <location evidence="1">Cytoplasm</location>
    </subcellularLocation>
</comment>
<dbReference type="SUPFAM" id="SSF55594">
    <property type="entry name" value="HPr-like"/>
    <property type="match status" value="1"/>
</dbReference>
<dbReference type="InterPro" id="IPR002114">
    <property type="entry name" value="PTS_HPr_Ser_P_site"/>
</dbReference>
<dbReference type="PANTHER" id="PTHR33705:SF2">
    <property type="entry name" value="PHOSPHOCARRIER PROTEIN NPR"/>
    <property type="match status" value="1"/>
</dbReference>
<dbReference type="InterPro" id="IPR050399">
    <property type="entry name" value="HPr"/>
</dbReference>
<dbReference type="CDD" id="cd00367">
    <property type="entry name" value="PTS-HPr_like"/>
    <property type="match status" value="1"/>
</dbReference>
<dbReference type="PANTHER" id="PTHR33705">
    <property type="entry name" value="PHOSPHOCARRIER PROTEIN HPR"/>
    <property type="match status" value="1"/>
</dbReference>
<dbReference type="RefSeq" id="WP_009207122.1">
    <property type="nucleotide sequence ID" value="NC_022357.1"/>
</dbReference>
<evidence type="ECO:0000256" key="3">
    <source>
        <dbReference type="ARBA" id="ARBA00022490"/>
    </source>
</evidence>
<evidence type="ECO:0000313" key="6">
    <source>
        <dbReference type="EMBL" id="BAN33933.1"/>
    </source>
</evidence>
<proteinExistence type="inferred from homology"/>
<dbReference type="PRINTS" id="PR00107">
    <property type="entry name" value="PHOSPHOCPHPR"/>
</dbReference>
<keyword evidence="7" id="KW-1185">Reference proteome</keyword>
<reference evidence="6 7" key="1">
    <citation type="journal article" date="2012" name="Appl. Environ. Microbiol.">
        <title>Draft genome sequence of a psychrotolerant sulfur-oxidizing bacterium, Sulfuricella denitrificans skB26, and proteomic insights into cold adaptation.</title>
        <authorList>
            <person name="Watanabe T."/>
            <person name="Kojima H."/>
            <person name="Fukui M."/>
        </authorList>
    </citation>
    <scope>NUCLEOTIDE SEQUENCE [LARGE SCALE GENOMIC DNA]</scope>
    <source>
        <strain evidence="7">skB26</strain>
    </source>
</reference>
<dbReference type="Proteomes" id="UP000015559">
    <property type="component" value="Chromosome"/>
</dbReference>
<dbReference type="InterPro" id="IPR001020">
    <property type="entry name" value="PTS_HPr_His_P_site"/>
</dbReference>
<dbReference type="PROSITE" id="PS00589">
    <property type="entry name" value="PTS_HPR_SER"/>
    <property type="match status" value="1"/>
</dbReference>
<keyword evidence="4" id="KW-0598">Phosphotransferase system</keyword>
<name>S6AAP4_SULDS</name>
<dbReference type="eggNOG" id="COG1925">
    <property type="taxonomic scope" value="Bacteria"/>
</dbReference>
<evidence type="ECO:0000313" key="7">
    <source>
        <dbReference type="Proteomes" id="UP000015559"/>
    </source>
</evidence>
<organism evidence="6 7">
    <name type="scientific">Sulfuricella denitrificans (strain DSM 22764 / NBRC 105220 / skB26)</name>
    <dbReference type="NCBI Taxonomy" id="1163617"/>
    <lineage>
        <taxon>Bacteria</taxon>
        <taxon>Pseudomonadati</taxon>
        <taxon>Pseudomonadota</taxon>
        <taxon>Betaproteobacteria</taxon>
        <taxon>Nitrosomonadales</taxon>
        <taxon>Sulfuricellaceae</taxon>
        <taxon>Sulfuricella</taxon>
    </lineage>
</organism>
<dbReference type="GO" id="GO:0009401">
    <property type="term" value="P:phosphoenolpyruvate-dependent sugar phosphotransferase system"/>
    <property type="evidence" value="ECO:0007669"/>
    <property type="project" value="UniProtKB-KW"/>
</dbReference>
<gene>
    <name evidence="6" type="ORF">SCD_n00084</name>
</gene>
<dbReference type="PROSITE" id="PS51350">
    <property type="entry name" value="PTS_HPR_DOM"/>
    <property type="match status" value="1"/>
</dbReference>
<dbReference type="NCBIfam" id="TIGR01003">
    <property type="entry name" value="PTS_HPr_family"/>
    <property type="match status" value="1"/>
</dbReference>
<feature type="domain" description="HPr" evidence="5">
    <location>
        <begin position="1"/>
        <end position="88"/>
    </location>
</feature>
<keyword evidence="3" id="KW-0963">Cytoplasm</keyword>
<dbReference type="STRING" id="1163617.SCD_n00084"/>
<dbReference type="InterPro" id="IPR000032">
    <property type="entry name" value="HPr-like"/>
</dbReference>